<reference evidence="5 6" key="1">
    <citation type="submission" date="2024-05" db="EMBL/GenBank/DDBJ databases">
        <authorList>
            <person name="Wallberg A."/>
        </authorList>
    </citation>
    <scope>NUCLEOTIDE SEQUENCE [LARGE SCALE GENOMIC DNA]</scope>
</reference>
<dbReference type="GO" id="GO:0005737">
    <property type="term" value="C:cytoplasm"/>
    <property type="evidence" value="ECO:0007669"/>
    <property type="project" value="TreeGrafter"/>
</dbReference>
<evidence type="ECO:0000259" key="4">
    <source>
        <dbReference type="Pfam" id="PF00061"/>
    </source>
</evidence>
<feature type="domain" description="Lipocalin/cytosolic fatty-acid binding" evidence="4">
    <location>
        <begin position="29"/>
        <end position="156"/>
    </location>
</feature>
<evidence type="ECO:0000313" key="6">
    <source>
        <dbReference type="Proteomes" id="UP001497623"/>
    </source>
</evidence>
<dbReference type="Pfam" id="PF00061">
    <property type="entry name" value="Lipocalin"/>
    <property type="match status" value="1"/>
</dbReference>
<protein>
    <recommendedName>
        <fullName evidence="4">Lipocalin/cytosolic fatty-acid binding domain-containing protein</fullName>
    </recommendedName>
</protein>
<dbReference type="PANTHER" id="PTHR10612">
    <property type="entry name" value="APOLIPOPROTEIN D"/>
    <property type="match status" value="1"/>
</dbReference>
<dbReference type="GO" id="GO:0006629">
    <property type="term" value="P:lipid metabolic process"/>
    <property type="evidence" value="ECO:0007669"/>
    <property type="project" value="TreeGrafter"/>
</dbReference>
<evidence type="ECO:0000313" key="5">
    <source>
        <dbReference type="EMBL" id="CAL4058584.1"/>
    </source>
</evidence>
<dbReference type="PANTHER" id="PTHR10612:SF34">
    <property type="entry name" value="APOLIPOPROTEIN D"/>
    <property type="match status" value="1"/>
</dbReference>
<dbReference type="InterPro" id="IPR003057">
    <property type="entry name" value="Invtbrt_color"/>
</dbReference>
<proteinExistence type="inferred from homology"/>
<evidence type="ECO:0000256" key="1">
    <source>
        <dbReference type="ARBA" id="ARBA00006889"/>
    </source>
</evidence>
<organism evidence="5 6">
    <name type="scientific">Meganyctiphanes norvegica</name>
    <name type="common">Northern krill</name>
    <name type="synonym">Thysanopoda norvegica</name>
    <dbReference type="NCBI Taxonomy" id="48144"/>
    <lineage>
        <taxon>Eukaryota</taxon>
        <taxon>Metazoa</taxon>
        <taxon>Ecdysozoa</taxon>
        <taxon>Arthropoda</taxon>
        <taxon>Crustacea</taxon>
        <taxon>Multicrustacea</taxon>
        <taxon>Malacostraca</taxon>
        <taxon>Eumalacostraca</taxon>
        <taxon>Eucarida</taxon>
        <taxon>Euphausiacea</taxon>
        <taxon>Euphausiidae</taxon>
        <taxon>Meganyctiphanes</taxon>
    </lineage>
</organism>
<accession>A0AAV2PJB6</accession>
<dbReference type="InterPro" id="IPR022271">
    <property type="entry name" value="Lipocalin_ApoD"/>
</dbReference>
<keyword evidence="6" id="KW-1185">Reference proteome</keyword>
<sequence>MAADPPPLLTRGRCPIVQLGSSFKTNQFAGKWFKIGGLHNPREKAVQCTLYDYQKNAAGFQVSSSGLTSDNSPITEGNTLRQNEQNVGSFLATFHDLEANMTVLTTDYTSYACVYTCYNFESSHKTQFAWILSRESTLPRQKIADCQVELRRVGVPLKDLSATKQDGCTYT</sequence>
<evidence type="ECO:0000256" key="2">
    <source>
        <dbReference type="ARBA" id="ARBA00023157"/>
    </source>
</evidence>
<name>A0AAV2PJB6_MEGNR</name>
<dbReference type="AlphaFoldDB" id="A0AAV2PJB6"/>
<dbReference type="SUPFAM" id="SSF50814">
    <property type="entry name" value="Lipocalins"/>
    <property type="match status" value="1"/>
</dbReference>
<comment type="caution">
    <text evidence="5">The sequence shown here is derived from an EMBL/GenBank/DDBJ whole genome shotgun (WGS) entry which is preliminary data.</text>
</comment>
<dbReference type="GO" id="GO:0031409">
    <property type="term" value="F:pigment binding"/>
    <property type="evidence" value="ECO:0007669"/>
    <property type="project" value="InterPro"/>
</dbReference>
<dbReference type="Gene3D" id="2.40.128.20">
    <property type="match status" value="1"/>
</dbReference>
<gene>
    <name evidence="5" type="ORF">MNOR_LOCUS28</name>
</gene>
<dbReference type="PIRSF" id="PIRSF036893">
    <property type="entry name" value="Lipocalin_ApoD"/>
    <property type="match status" value="1"/>
</dbReference>
<comment type="similarity">
    <text evidence="1 3">Belongs to the calycin superfamily. Lipocalin family.</text>
</comment>
<dbReference type="InterPro" id="IPR012674">
    <property type="entry name" value="Calycin"/>
</dbReference>
<dbReference type="InterPro" id="IPR000566">
    <property type="entry name" value="Lipocln_cytosolic_FA-bd_dom"/>
</dbReference>
<dbReference type="Proteomes" id="UP001497623">
    <property type="component" value="Unassembled WGS sequence"/>
</dbReference>
<dbReference type="EMBL" id="CAXKWB010000005">
    <property type="protein sequence ID" value="CAL4058584.1"/>
    <property type="molecule type" value="Genomic_DNA"/>
</dbReference>
<dbReference type="PRINTS" id="PR01273">
    <property type="entry name" value="INVTBRTCOLOR"/>
</dbReference>
<keyword evidence="2" id="KW-1015">Disulfide bond</keyword>
<evidence type="ECO:0000256" key="3">
    <source>
        <dbReference type="PIRNR" id="PIRNR036893"/>
    </source>
</evidence>
<dbReference type="GO" id="GO:0000302">
    <property type="term" value="P:response to reactive oxygen species"/>
    <property type="evidence" value="ECO:0007669"/>
    <property type="project" value="TreeGrafter"/>
</dbReference>